<dbReference type="PROSITE" id="PS51257">
    <property type="entry name" value="PROKAR_LIPOPROTEIN"/>
    <property type="match status" value="1"/>
</dbReference>
<dbReference type="EMBL" id="VLPL01000013">
    <property type="protein sequence ID" value="TSJ38975.1"/>
    <property type="molecule type" value="Genomic_DNA"/>
</dbReference>
<dbReference type="OrthoDB" id="647456at2"/>
<evidence type="ECO:0000313" key="1">
    <source>
        <dbReference type="EMBL" id="TSJ38975.1"/>
    </source>
</evidence>
<keyword evidence="2" id="KW-1185">Reference proteome</keyword>
<dbReference type="AlphaFoldDB" id="A0A556MGQ1"/>
<evidence type="ECO:0000313" key="2">
    <source>
        <dbReference type="Proteomes" id="UP000316008"/>
    </source>
</evidence>
<dbReference type="Pfam" id="PF14054">
    <property type="entry name" value="DUF4249"/>
    <property type="match status" value="1"/>
</dbReference>
<proteinExistence type="predicted"/>
<sequence>MEFRVLITLCSLILVLGSCTKEVKIDIPGYEEKIVIDGRIETGMPPIVLISKTQDIYSPTTLDAFLNSFQSGATVTVSDGTTTVVLDQICSDNLPPGTEAMAAALFGIPEDELDNYHLCAYSTFNTAIWGQVGKTYSLKVELNGEVFTSVTQIVNPTPLDSVFWKQDPGANPGYGYSWATLTDPPGYDAYLWEVKRINMVDGNTKDPAFKATFSPVIDDEFFGGQTFDFYYENPFTWDDETVADKDKGYYKAGDSVVIKFSKIDAAVYEFLEKKYMQLGTAGNPFASPTVIPSNIQGGAIGLWAGYSPTFDTLYCVP</sequence>
<accession>A0A556MGQ1</accession>
<reference evidence="1 2" key="1">
    <citation type="submission" date="2019-07" db="EMBL/GenBank/DDBJ databases">
        <authorList>
            <person name="Huq M.A."/>
        </authorList>
    </citation>
    <scope>NUCLEOTIDE SEQUENCE [LARGE SCALE GENOMIC DNA]</scope>
    <source>
        <strain evidence="1 2">MAH-3</strain>
    </source>
</reference>
<organism evidence="1 2">
    <name type="scientific">Fluviicola chungangensis</name>
    <dbReference type="NCBI Taxonomy" id="2597671"/>
    <lineage>
        <taxon>Bacteria</taxon>
        <taxon>Pseudomonadati</taxon>
        <taxon>Bacteroidota</taxon>
        <taxon>Flavobacteriia</taxon>
        <taxon>Flavobacteriales</taxon>
        <taxon>Crocinitomicaceae</taxon>
        <taxon>Fluviicola</taxon>
    </lineage>
</organism>
<name>A0A556MGQ1_9FLAO</name>
<comment type="caution">
    <text evidence="1">The sequence shown here is derived from an EMBL/GenBank/DDBJ whole genome shotgun (WGS) entry which is preliminary data.</text>
</comment>
<gene>
    <name evidence="1" type="ORF">FO442_18335</name>
</gene>
<dbReference type="InterPro" id="IPR025345">
    <property type="entry name" value="DUF4249"/>
</dbReference>
<dbReference type="Proteomes" id="UP000316008">
    <property type="component" value="Unassembled WGS sequence"/>
</dbReference>
<protein>
    <submittedName>
        <fullName evidence="1">DUF4249 domain-containing protein</fullName>
    </submittedName>
</protein>
<dbReference type="RefSeq" id="WP_144334675.1">
    <property type="nucleotide sequence ID" value="NZ_VLPL01000013.1"/>
</dbReference>